<dbReference type="Proteomes" id="UP000325827">
    <property type="component" value="Unassembled WGS sequence"/>
</dbReference>
<gene>
    <name evidence="4" type="ORF">F6B43_12465</name>
</gene>
<name>A0A5J5J161_9MICO</name>
<evidence type="ECO:0000313" key="5">
    <source>
        <dbReference type="Proteomes" id="UP000325827"/>
    </source>
</evidence>
<evidence type="ECO:0000313" key="4">
    <source>
        <dbReference type="EMBL" id="KAA9108205.1"/>
    </source>
</evidence>
<keyword evidence="5" id="KW-1185">Reference proteome</keyword>
<feature type="domain" description="Leucine-binding protein" evidence="3">
    <location>
        <begin position="47"/>
        <end position="370"/>
    </location>
</feature>
<evidence type="ECO:0000256" key="1">
    <source>
        <dbReference type="ARBA" id="ARBA00010062"/>
    </source>
</evidence>
<dbReference type="PANTHER" id="PTHR30483">
    <property type="entry name" value="LEUCINE-SPECIFIC-BINDING PROTEIN"/>
    <property type="match status" value="1"/>
</dbReference>
<dbReference type="PROSITE" id="PS51318">
    <property type="entry name" value="TAT"/>
    <property type="match status" value="1"/>
</dbReference>
<sequence>MSQNAITRTLRRRAVMAAVAVTALVGLAGCASDTPAPGGSAAAVTYVVGFPAILSGPAAFAGVPISDGAKLAVKEINESGYLGEGSKIDLKIDDIKGDPAQAIALFNQYAADGASGILCCGLSSEAGALAPVITAKSTPAVVTSAILAGLADPPYIYRSVILPSQKGGMYDQFVDAVVPGEKIKTAVIVVTADNDGMVGDSKVWQAALERNGVDVLKVIETSAADTNYTQAATEIESLNPDAVVGSTLGTPSALLAKSMRERGYDKPFLTTYGVDSEALFTTSGGGLAGTIFMSPFHAGFNDNETAVNFVKAYEAEYNATPDMYGAQGYTAMWLLAQGLKGAGDPDPQKVADALSKVTTQDSVYGTLTYEGGQASLDGPGEYLVWQKDGTLKQWDK</sequence>
<dbReference type="AlphaFoldDB" id="A0A5J5J161"/>
<reference evidence="5" key="1">
    <citation type="submission" date="2019-09" db="EMBL/GenBank/DDBJ databases">
        <title>Mumia zhuanghuii sp. nov. isolated from the intestinal contents of plateau pika (Ochotona curzoniae) in the Qinghai-Tibet plateau of China.</title>
        <authorList>
            <person name="Tian Z."/>
        </authorList>
    </citation>
    <scope>NUCLEOTIDE SEQUENCE [LARGE SCALE GENOMIC DNA]</scope>
    <source>
        <strain evidence="5">JCM 30598</strain>
    </source>
</reference>
<dbReference type="InterPro" id="IPR028082">
    <property type="entry name" value="Peripla_BP_I"/>
</dbReference>
<dbReference type="Gene3D" id="3.40.50.2300">
    <property type="match status" value="2"/>
</dbReference>
<dbReference type="SUPFAM" id="SSF53822">
    <property type="entry name" value="Periplasmic binding protein-like I"/>
    <property type="match status" value="1"/>
</dbReference>
<dbReference type="OrthoDB" id="3563031at2"/>
<evidence type="ECO:0000259" key="3">
    <source>
        <dbReference type="Pfam" id="PF13458"/>
    </source>
</evidence>
<comment type="similarity">
    <text evidence="1">Belongs to the leucine-binding protein family.</text>
</comment>
<dbReference type="PANTHER" id="PTHR30483:SF6">
    <property type="entry name" value="PERIPLASMIC BINDING PROTEIN OF ABC TRANSPORTER FOR NATURAL AMINO ACIDS"/>
    <property type="match status" value="1"/>
</dbReference>
<dbReference type="EMBL" id="VYSA01000002">
    <property type="protein sequence ID" value="KAA9108205.1"/>
    <property type="molecule type" value="Genomic_DNA"/>
</dbReference>
<proteinExistence type="inferred from homology"/>
<dbReference type="InterPro" id="IPR051010">
    <property type="entry name" value="BCAA_transport"/>
</dbReference>
<keyword evidence="2" id="KW-0732">Signal</keyword>
<evidence type="ECO:0000256" key="2">
    <source>
        <dbReference type="ARBA" id="ARBA00022729"/>
    </source>
</evidence>
<dbReference type="InterPro" id="IPR006311">
    <property type="entry name" value="TAT_signal"/>
</dbReference>
<dbReference type="InterPro" id="IPR028081">
    <property type="entry name" value="Leu-bd"/>
</dbReference>
<organism evidence="4 5">
    <name type="scientific">Microbacterium rhizomatis</name>
    <dbReference type="NCBI Taxonomy" id="1631477"/>
    <lineage>
        <taxon>Bacteria</taxon>
        <taxon>Bacillati</taxon>
        <taxon>Actinomycetota</taxon>
        <taxon>Actinomycetes</taxon>
        <taxon>Micrococcales</taxon>
        <taxon>Microbacteriaceae</taxon>
        <taxon>Microbacterium</taxon>
    </lineage>
</organism>
<dbReference type="Pfam" id="PF13458">
    <property type="entry name" value="Peripla_BP_6"/>
    <property type="match status" value="1"/>
</dbReference>
<comment type="caution">
    <text evidence="4">The sequence shown here is derived from an EMBL/GenBank/DDBJ whole genome shotgun (WGS) entry which is preliminary data.</text>
</comment>
<protein>
    <submittedName>
        <fullName evidence="4">ABC transporter substrate-binding protein</fullName>
    </submittedName>
</protein>
<accession>A0A5J5J161</accession>